<dbReference type="PROSITE" id="PS00194">
    <property type="entry name" value="THIOREDOXIN_1"/>
    <property type="match status" value="1"/>
</dbReference>
<accession>A0A4R6IPA3</accession>
<evidence type="ECO:0000256" key="1">
    <source>
        <dbReference type="ARBA" id="ARBA00023284"/>
    </source>
</evidence>
<dbReference type="CDD" id="cd02966">
    <property type="entry name" value="TlpA_like_family"/>
    <property type="match status" value="1"/>
</dbReference>
<dbReference type="Proteomes" id="UP000295499">
    <property type="component" value="Unassembled WGS sequence"/>
</dbReference>
<dbReference type="InterPro" id="IPR036249">
    <property type="entry name" value="Thioredoxin-like_sf"/>
</dbReference>
<dbReference type="PANTHER" id="PTHR42852">
    <property type="entry name" value="THIOL:DISULFIDE INTERCHANGE PROTEIN DSBE"/>
    <property type="match status" value="1"/>
</dbReference>
<dbReference type="InterPro" id="IPR050553">
    <property type="entry name" value="Thioredoxin_ResA/DsbE_sf"/>
</dbReference>
<dbReference type="Gene3D" id="3.40.30.10">
    <property type="entry name" value="Glutaredoxin"/>
    <property type="match status" value="1"/>
</dbReference>
<dbReference type="OrthoDB" id="9815205at2"/>
<keyword evidence="3" id="KW-0732">Signal</keyword>
<dbReference type="PROSITE" id="PS51352">
    <property type="entry name" value="THIOREDOXIN_2"/>
    <property type="match status" value="1"/>
</dbReference>
<feature type="domain" description="Thioredoxin" evidence="4">
    <location>
        <begin position="252"/>
        <end position="391"/>
    </location>
</feature>
<dbReference type="SUPFAM" id="SSF52833">
    <property type="entry name" value="Thioredoxin-like"/>
    <property type="match status" value="1"/>
</dbReference>
<evidence type="ECO:0000313" key="5">
    <source>
        <dbReference type="EMBL" id="TDO23826.1"/>
    </source>
</evidence>
<evidence type="ECO:0000256" key="2">
    <source>
        <dbReference type="SAM" id="MobiDB-lite"/>
    </source>
</evidence>
<feature type="signal peptide" evidence="3">
    <location>
        <begin position="1"/>
        <end position="29"/>
    </location>
</feature>
<dbReference type="Pfam" id="PF00578">
    <property type="entry name" value="AhpC-TSA"/>
    <property type="match status" value="1"/>
</dbReference>
<comment type="caution">
    <text evidence="5">The sequence shown here is derived from an EMBL/GenBank/DDBJ whole genome shotgun (WGS) entry which is preliminary data.</text>
</comment>
<keyword evidence="1" id="KW-0676">Redox-active center</keyword>
<proteinExistence type="predicted"/>
<dbReference type="InterPro" id="IPR013766">
    <property type="entry name" value="Thioredoxin_domain"/>
</dbReference>
<dbReference type="GO" id="GO:0016491">
    <property type="term" value="F:oxidoreductase activity"/>
    <property type="evidence" value="ECO:0007669"/>
    <property type="project" value="InterPro"/>
</dbReference>
<evidence type="ECO:0000313" key="6">
    <source>
        <dbReference type="Proteomes" id="UP000295499"/>
    </source>
</evidence>
<gene>
    <name evidence="5" type="ORF">CLV32_0111</name>
</gene>
<name>A0A4R6IPA3_9SPHI</name>
<keyword evidence="6" id="KW-1185">Reference proteome</keyword>
<dbReference type="EMBL" id="SNWM01000001">
    <property type="protein sequence ID" value="TDO23826.1"/>
    <property type="molecule type" value="Genomic_DNA"/>
</dbReference>
<evidence type="ECO:0000259" key="4">
    <source>
        <dbReference type="PROSITE" id="PS51352"/>
    </source>
</evidence>
<organism evidence="5 6">
    <name type="scientific">Pedobacter duraquae</name>
    <dbReference type="NCBI Taxonomy" id="425511"/>
    <lineage>
        <taxon>Bacteria</taxon>
        <taxon>Pseudomonadati</taxon>
        <taxon>Bacteroidota</taxon>
        <taxon>Sphingobacteriia</taxon>
        <taxon>Sphingobacteriales</taxon>
        <taxon>Sphingobacteriaceae</taxon>
        <taxon>Pedobacter</taxon>
    </lineage>
</organism>
<feature type="region of interest" description="Disordered" evidence="2">
    <location>
        <begin position="244"/>
        <end position="263"/>
    </location>
</feature>
<sequence>MVKNCETLNTTIKLLLCIVLCQCSLTATAQINILQNSIDKLAGYTNFSYDYVYKQKEAFGDTLILNQRFELLKKPEDKEIGYFFRQELKYGGMKIPTVSLYNGKNLTTLTPDSTYSSQGSQKTTFNESLLAELSWIKTFAEKQPSKFIQSGDTVINSIKSYHLILSTRDTVVNNAHVYTRIHLFINKITGLPAGKLIRSRSADFGKEITDYYVEFSYFNFKTDLNTINTAYFAMPEGYHVAKKKSPEETAPLQQGTKAPDWTLSDSDGNKVSLSQLRGKVVLLDFFFVGCVPCLKTLAPLDKLYEKYSKGKLAILSISIRDSKKLVAEYKATQRIKNQVFPDGGNVAKLYHVNSFPTVYIVDRDGKITNVVSYSSDDFEKKMSGIIDGLIKKS</sequence>
<feature type="chain" id="PRO_5020524774" evidence="3">
    <location>
        <begin position="30"/>
        <end position="393"/>
    </location>
</feature>
<dbReference type="PANTHER" id="PTHR42852:SF13">
    <property type="entry name" value="PROTEIN DIPZ"/>
    <property type="match status" value="1"/>
</dbReference>
<dbReference type="GO" id="GO:0016209">
    <property type="term" value="F:antioxidant activity"/>
    <property type="evidence" value="ECO:0007669"/>
    <property type="project" value="InterPro"/>
</dbReference>
<evidence type="ECO:0000256" key="3">
    <source>
        <dbReference type="SAM" id="SignalP"/>
    </source>
</evidence>
<dbReference type="InterPro" id="IPR000866">
    <property type="entry name" value="AhpC/TSA"/>
</dbReference>
<dbReference type="InterPro" id="IPR017937">
    <property type="entry name" value="Thioredoxin_CS"/>
</dbReference>
<dbReference type="AlphaFoldDB" id="A0A4R6IPA3"/>
<protein>
    <submittedName>
        <fullName evidence="5">Peroxiredoxin</fullName>
    </submittedName>
</protein>
<reference evidence="5 6" key="1">
    <citation type="submission" date="2019-03" db="EMBL/GenBank/DDBJ databases">
        <title>Genomic Encyclopedia of Archaeal and Bacterial Type Strains, Phase II (KMG-II): from individual species to whole genera.</title>
        <authorList>
            <person name="Goeker M."/>
        </authorList>
    </citation>
    <scope>NUCLEOTIDE SEQUENCE [LARGE SCALE GENOMIC DNA]</scope>
    <source>
        <strain evidence="5 6">DSM 19034</strain>
    </source>
</reference>